<dbReference type="PROSITE" id="PS50977">
    <property type="entry name" value="HTH_TETR_2"/>
    <property type="match status" value="1"/>
</dbReference>
<evidence type="ECO:0000259" key="3">
    <source>
        <dbReference type="PROSITE" id="PS50977"/>
    </source>
</evidence>
<accession>A0ABS8NCC5</accession>
<name>A0ABS8NCC5_9CLOT</name>
<comment type="caution">
    <text evidence="4">The sequence shown here is derived from an EMBL/GenBank/DDBJ whole genome shotgun (WGS) entry which is preliminary data.</text>
</comment>
<keyword evidence="5" id="KW-1185">Reference proteome</keyword>
<sequence length="181" mass="20460">MIDAGIELINEKGADGFSLRKVAERCGVSHSAPYKHFKNKDDLIAAMQAHVTNSLAEYLQNARSRCRNKNKVLIELGKSYICYFVENPAYHHFLFSQPSFHMRITDTKILCDDFPPFSILQAAAREKLTDNHVLSADHGIDVLVMWSVVEGLTSILVSNNVFFEGDYLSAVERILKEKINL</sequence>
<dbReference type="Gene3D" id="1.10.357.10">
    <property type="entry name" value="Tetracycline Repressor, domain 2"/>
    <property type="match status" value="1"/>
</dbReference>
<keyword evidence="1 2" id="KW-0238">DNA-binding</keyword>
<protein>
    <submittedName>
        <fullName evidence="4">TetR/AcrR family transcriptional regulator</fullName>
    </submittedName>
</protein>
<evidence type="ECO:0000256" key="1">
    <source>
        <dbReference type="ARBA" id="ARBA00023125"/>
    </source>
</evidence>
<dbReference type="Proteomes" id="UP001165422">
    <property type="component" value="Unassembled WGS sequence"/>
</dbReference>
<dbReference type="RefSeq" id="WP_229982196.1">
    <property type="nucleotide sequence ID" value="NZ_JAJJPB010000059.1"/>
</dbReference>
<dbReference type="InterPro" id="IPR001647">
    <property type="entry name" value="HTH_TetR"/>
</dbReference>
<dbReference type="InterPro" id="IPR009057">
    <property type="entry name" value="Homeodomain-like_sf"/>
</dbReference>
<dbReference type="EMBL" id="JAJJPB010000059">
    <property type="protein sequence ID" value="MCC9296849.1"/>
    <property type="molecule type" value="Genomic_DNA"/>
</dbReference>
<evidence type="ECO:0000256" key="2">
    <source>
        <dbReference type="PROSITE-ProRule" id="PRU00335"/>
    </source>
</evidence>
<gene>
    <name evidence="4" type="ORF">LN736_18630</name>
</gene>
<proteinExistence type="predicted"/>
<evidence type="ECO:0000313" key="5">
    <source>
        <dbReference type="Proteomes" id="UP001165422"/>
    </source>
</evidence>
<dbReference type="SUPFAM" id="SSF46689">
    <property type="entry name" value="Homeodomain-like"/>
    <property type="match status" value="1"/>
</dbReference>
<organism evidence="4 5">
    <name type="scientific">Clostridium aromativorans</name>
    <dbReference type="NCBI Taxonomy" id="2836848"/>
    <lineage>
        <taxon>Bacteria</taxon>
        <taxon>Bacillati</taxon>
        <taxon>Bacillota</taxon>
        <taxon>Clostridia</taxon>
        <taxon>Eubacteriales</taxon>
        <taxon>Clostridiaceae</taxon>
        <taxon>Clostridium</taxon>
    </lineage>
</organism>
<dbReference type="PANTHER" id="PTHR43479">
    <property type="entry name" value="ACREF/ENVCD OPERON REPRESSOR-RELATED"/>
    <property type="match status" value="1"/>
</dbReference>
<reference evidence="4" key="1">
    <citation type="submission" date="2021-11" db="EMBL/GenBank/DDBJ databases">
        <authorList>
            <person name="Qingchun L."/>
            <person name="Dong Z."/>
            <person name="Zongwei Q."/>
            <person name="Jia Z."/>
            <person name="Duotao L."/>
        </authorList>
    </citation>
    <scope>NUCLEOTIDE SEQUENCE</scope>
    <source>
        <strain evidence="4">WLY-B-L2</strain>
    </source>
</reference>
<dbReference type="PANTHER" id="PTHR43479:SF20">
    <property type="entry name" value="HTH TETR-TYPE DOMAIN-CONTAINING PROTEIN"/>
    <property type="match status" value="1"/>
</dbReference>
<feature type="DNA-binding region" description="H-T-H motif" evidence="2">
    <location>
        <begin position="18"/>
        <end position="37"/>
    </location>
</feature>
<feature type="domain" description="HTH tetR-type" evidence="3">
    <location>
        <begin position="1"/>
        <end position="55"/>
    </location>
</feature>
<dbReference type="InterPro" id="IPR050624">
    <property type="entry name" value="HTH-type_Tx_Regulator"/>
</dbReference>
<evidence type="ECO:0000313" key="4">
    <source>
        <dbReference type="EMBL" id="MCC9296849.1"/>
    </source>
</evidence>
<dbReference type="Pfam" id="PF00440">
    <property type="entry name" value="TetR_N"/>
    <property type="match status" value="1"/>
</dbReference>
<dbReference type="PRINTS" id="PR00455">
    <property type="entry name" value="HTHTETR"/>
</dbReference>